<dbReference type="Pfam" id="PF13692">
    <property type="entry name" value="Glyco_trans_1_4"/>
    <property type="match status" value="1"/>
</dbReference>
<reference evidence="1 2" key="1">
    <citation type="submission" date="2020-09" db="EMBL/GenBank/DDBJ databases">
        <title>Roseomonas.</title>
        <authorList>
            <person name="Zhu W."/>
        </authorList>
    </citation>
    <scope>NUCLEOTIDE SEQUENCE [LARGE SCALE GENOMIC DNA]</scope>
    <source>
        <strain evidence="1 2">1311</strain>
    </source>
</reference>
<sequence length="403" mass="43195">MLHRLWSLLPRGLRREALFGAMAALAPRIDRPEPDGQGTLVVAGYFTAATGLGAATRRLAAGLREAGLAPTEIDLTGPLRQRAGPEGPGPLAPVPEGPGTLLVHVNGPMLPWALKVLGKRAVRGKRVIAVWNWELPLLPRDWYRGFACCHEIWVGSSFVAEACRAAPGCPPVRVVPYPILPRPAPAAMTRADFGLPEEAFVTLTIFDATSSLARKNPLGAIEAHYRAFGHRPDRILVIKTHATEDAGPGWAEVAAAAAAHPNVRIMRDHFSRAALWALIASADCLLSLHRAEGYGFAMAEAMVLGRPVVATGWSGNMDFMTGAGSFAVPYRMIPAHDPQNIYEIPGAVWAEPDLEAAARLLSALADMPRKGYPAPASFPLPDYHSFLRIGAEPVPPVQTGSCR</sequence>
<dbReference type="Gene3D" id="3.40.50.2000">
    <property type="entry name" value="Glycogen Phosphorylase B"/>
    <property type="match status" value="1"/>
</dbReference>
<dbReference type="Proteomes" id="UP001518990">
    <property type="component" value="Unassembled WGS sequence"/>
</dbReference>
<organism evidence="1 2">
    <name type="scientific">Roseomonas marmotae</name>
    <dbReference type="NCBI Taxonomy" id="2768161"/>
    <lineage>
        <taxon>Bacteria</taxon>
        <taxon>Pseudomonadati</taxon>
        <taxon>Pseudomonadota</taxon>
        <taxon>Alphaproteobacteria</taxon>
        <taxon>Acetobacterales</taxon>
        <taxon>Roseomonadaceae</taxon>
        <taxon>Roseomonas</taxon>
    </lineage>
</organism>
<evidence type="ECO:0008006" key="3">
    <source>
        <dbReference type="Google" id="ProtNLM"/>
    </source>
</evidence>
<evidence type="ECO:0000313" key="2">
    <source>
        <dbReference type="Proteomes" id="UP001518990"/>
    </source>
</evidence>
<evidence type="ECO:0000313" key="1">
    <source>
        <dbReference type="EMBL" id="MBO1074932.1"/>
    </source>
</evidence>
<comment type="caution">
    <text evidence="1">The sequence shown here is derived from an EMBL/GenBank/DDBJ whole genome shotgun (WGS) entry which is preliminary data.</text>
</comment>
<protein>
    <recommendedName>
        <fullName evidence="3">Glycosyltransferase</fullName>
    </recommendedName>
</protein>
<name>A0ABS3KBT7_9PROT</name>
<keyword evidence="2" id="KW-1185">Reference proteome</keyword>
<dbReference type="PANTHER" id="PTHR46656">
    <property type="entry name" value="PUTATIVE-RELATED"/>
    <property type="match status" value="1"/>
</dbReference>
<proteinExistence type="predicted"/>
<dbReference type="EMBL" id="JACTNF010000009">
    <property type="protein sequence ID" value="MBO1074932.1"/>
    <property type="molecule type" value="Genomic_DNA"/>
</dbReference>
<dbReference type="SUPFAM" id="SSF53756">
    <property type="entry name" value="UDP-Glycosyltransferase/glycogen phosphorylase"/>
    <property type="match status" value="1"/>
</dbReference>
<accession>A0ABS3KBT7</accession>
<gene>
    <name evidence="1" type="ORF">IAI60_09960</name>
</gene>
<dbReference type="PANTHER" id="PTHR46656:SF3">
    <property type="entry name" value="PUTATIVE-RELATED"/>
    <property type="match status" value="1"/>
</dbReference>